<dbReference type="InterPro" id="IPR036388">
    <property type="entry name" value="WH-like_DNA-bd_sf"/>
</dbReference>
<dbReference type="EMBL" id="CP110432">
    <property type="protein sequence ID" value="WAQ90057.1"/>
    <property type="molecule type" value="Genomic_DNA"/>
</dbReference>
<feature type="compositionally biased region" description="Low complexity" evidence="2">
    <location>
        <begin position="149"/>
        <end position="162"/>
    </location>
</feature>
<evidence type="ECO:0000256" key="1">
    <source>
        <dbReference type="ARBA" id="ARBA00020833"/>
    </source>
</evidence>
<feature type="compositionally biased region" description="Low complexity" evidence="2">
    <location>
        <begin position="170"/>
        <end position="202"/>
    </location>
</feature>
<evidence type="ECO:0000256" key="2">
    <source>
        <dbReference type="SAM" id="MobiDB-lite"/>
    </source>
</evidence>
<keyword evidence="5" id="KW-1185">Reference proteome</keyword>
<dbReference type="SUPFAM" id="SSF46785">
    <property type="entry name" value="Winged helix' DNA-binding domain"/>
    <property type="match status" value="1"/>
</dbReference>
<dbReference type="PROSITE" id="PS51504">
    <property type="entry name" value="H15"/>
    <property type="match status" value="1"/>
</dbReference>
<organism evidence="4 5">
    <name type="scientific">Puccinia triticina</name>
    <dbReference type="NCBI Taxonomy" id="208348"/>
    <lineage>
        <taxon>Eukaryota</taxon>
        <taxon>Fungi</taxon>
        <taxon>Dikarya</taxon>
        <taxon>Basidiomycota</taxon>
        <taxon>Pucciniomycotina</taxon>
        <taxon>Pucciniomycetes</taxon>
        <taxon>Pucciniales</taxon>
        <taxon>Pucciniaceae</taxon>
        <taxon>Puccinia</taxon>
    </lineage>
</organism>
<dbReference type="InterPro" id="IPR005818">
    <property type="entry name" value="Histone_H1/H5_H15"/>
</dbReference>
<dbReference type="RefSeq" id="XP_053025612.1">
    <property type="nucleotide sequence ID" value="XM_053162038.1"/>
</dbReference>
<feature type="domain" description="H15" evidence="3">
    <location>
        <begin position="59"/>
        <end position="134"/>
    </location>
</feature>
<dbReference type="CDD" id="cd00073">
    <property type="entry name" value="H15"/>
    <property type="match status" value="1"/>
</dbReference>
<dbReference type="GeneID" id="77802922"/>
<dbReference type="Gene3D" id="1.10.10.10">
    <property type="entry name" value="Winged helix-like DNA-binding domain superfamily/Winged helix DNA-binding domain"/>
    <property type="match status" value="1"/>
</dbReference>
<sequence>MLQGSGLPLLQRFATMVATCRATHSACLAHFICNTAGQSPSIAHLTNFDLRLQAAPTEIKFTMEDMIKDAIKNDKENLRGGVSRPAIKKYLAFRFKVLDTPANITRLNKAIAQGAEKGVFALPKGASGKVKLAKPVKPVSEVKEPKPAPKAAKPASKPVAKKPATEKLKAPAAAKKVTKKVPTAPTKKVAAAKARVPAARSN</sequence>
<feature type="region of interest" description="Disordered" evidence="2">
    <location>
        <begin position="137"/>
        <end position="202"/>
    </location>
</feature>
<evidence type="ECO:0000313" key="4">
    <source>
        <dbReference type="EMBL" id="WAQ90057.1"/>
    </source>
</evidence>
<dbReference type="InterPro" id="IPR036390">
    <property type="entry name" value="WH_DNA-bd_sf"/>
</dbReference>
<accession>A0ABY7D554</accession>
<evidence type="ECO:0000313" key="5">
    <source>
        <dbReference type="Proteomes" id="UP001164743"/>
    </source>
</evidence>
<dbReference type="Proteomes" id="UP001164743">
    <property type="component" value="Chromosome 12A"/>
</dbReference>
<protein>
    <recommendedName>
        <fullName evidence="1">Histone H1</fullName>
    </recommendedName>
</protein>
<dbReference type="Pfam" id="PF00538">
    <property type="entry name" value="Linker_histone"/>
    <property type="match status" value="1"/>
</dbReference>
<gene>
    <name evidence="4" type="ORF">PtA15_12A42</name>
</gene>
<dbReference type="SMART" id="SM00526">
    <property type="entry name" value="H15"/>
    <property type="match status" value="1"/>
</dbReference>
<proteinExistence type="predicted"/>
<evidence type="ECO:0000259" key="3">
    <source>
        <dbReference type="PROSITE" id="PS51504"/>
    </source>
</evidence>
<reference evidence="4" key="1">
    <citation type="submission" date="2022-10" db="EMBL/GenBank/DDBJ databases">
        <title>Puccinia triticina Genome sequencing and assembly.</title>
        <authorList>
            <person name="Li C."/>
        </authorList>
    </citation>
    <scope>NUCLEOTIDE SEQUENCE</scope>
    <source>
        <strain evidence="4">Pt15</strain>
    </source>
</reference>
<name>A0ABY7D554_9BASI</name>